<dbReference type="InterPro" id="IPR050819">
    <property type="entry name" value="Tripeptidyl-peptidase_I"/>
</dbReference>
<protein>
    <submittedName>
        <fullName evidence="4">Peptidase S8/S53 subtilisin kexin sedolisin</fullName>
    </submittedName>
</protein>
<keyword evidence="2" id="KW-0732">Signal</keyword>
<feature type="chain" id="PRO_5037101447" evidence="2">
    <location>
        <begin position="27"/>
        <end position="405"/>
    </location>
</feature>
<dbReference type="CDD" id="cd04056">
    <property type="entry name" value="Peptidases_S53"/>
    <property type="match status" value="1"/>
</dbReference>
<keyword evidence="1" id="KW-0378">Hydrolase</keyword>
<dbReference type="InterPro" id="IPR030400">
    <property type="entry name" value="Sedolisin_dom"/>
</dbReference>
<keyword evidence="5" id="KW-1185">Reference proteome</keyword>
<feature type="binding site" evidence="1">
    <location>
        <position position="365"/>
    </location>
    <ligand>
        <name>Ca(2+)</name>
        <dbReference type="ChEBI" id="CHEBI:29108"/>
    </ligand>
</feature>
<feature type="active site" description="Charge relay system" evidence="1">
    <location>
        <position position="144"/>
    </location>
</feature>
<dbReference type="AlphaFoldDB" id="A0A972SNU7"/>
<comment type="cofactor">
    <cofactor evidence="1">
        <name>Ca(2+)</name>
        <dbReference type="ChEBI" id="CHEBI:29108"/>
    </cofactor>
    <text evidence="1">Binds 1 Ca(2+) ion per subunit.</text>
</comment>
<dbReference type="PANTHER" id="PTHR14218:SF15">
    <property type="entry name" value="TRIPEPTIDYL-PEPTIDASE 1"/>
    <property type="match status" value="1"/>
</dbReference>
<dbReference type="GO" id="GO:0046872">
    <property type="term" value="F:metal ion binding"/>
    <property type="evidence" value="ECO:0007669"/>
    <property type="project" value="UniProtKB-UniRule"/>
</dbReference>
<dbReference type="PROSITE" id="PS51695">
    <property type="entry name" value="SEDOLISIN"/>
    <property type="match status" value="1"/>
</dbReference>
<dbReference type="PANTHER" id="PTHR14218">
    <property type="entry name" value="PROTEASE S8 TRIPEPTIDYL PEPTIDASE I CLN2"/>
    <property type="match status" value="1"/>
</dbReference>
<keyword evidence="1" id="KW-0479">Metal-binding</keyword>
<gene>
    <name evidence="4" type="ORF">GNZ13_38740</name>
</gene>
<organism evidence="4 5">
    <name type="scientific">Paraburkholderia elongata</name>
    <dbReference type="NCBI Taxonomy" id="2675747"/>
    <lineage>
        <taxon>Bacteria</taxon>
        <taxon>Pseudomonadati</taxon>
        <taxon>Pseudomonadota</taxon>
        <taxon>Betaproteobacteria</taxon>
        <taxon>Burkholderiales</taxon>
        <taxon>Burkholderiaceae</taxon>
        <taxon>Paraburkholderia</taxon>
    </lineage>
</organism>
<accession>A0A972SNU7</accession>
<dbReference type="RefSeq" id="WP_172175054.1">
    <property type="nucleotide sequence ID" value="NZ_WOEZ01000215.1"/>
</dbReference>
<feature type="active site" description="Charge relay system" evidence="1">
    <location>
        <position position="318"/>
    </location>
</feature>
<dbReference type="GO" id="GO:0006508">
    <property type="term" value="P:proteolysis"/>
    <property type="evidence" value="ECO:0007669"/>
    <property type="project" value="UniProtKB-KW"/>
</dbReference>
<evidence type="ECO:0000259" key="3">
    <source>
        <dbReference type="PROSITE" id="PS51695"/>
    </source>
</evidence>
<dbReference type="GO" id="GO:0004252">
    <property type="term" value="F:serine-type endopeptidase activity"/>
    <property type="evidence" value="ECO:0007669"/>
    <property type="project" value="UniProtKB-UniRule"/>
</dbReference>
<feature type="binding site" evidence="1">
    <location>
        <position position="364"/>
    </location>
    <ligand>
        <name>Ca(2+)</name>
        <dbReference type="ChEBI" id="CHEBI:29108"/>
    </ligand>
</feature>
<proteinExistence type="predicted"/>
<dbReference type="Gene3D" id="3.40.50.200">
    <property type="entry name" value="Peptidase S8/S53 domain"/>
    <property type="match status" value="1"/>
</dbReference>
<dbReference type="GO" id="GO:0008240">
    <property type="term" value="F:tripeptidyl-peptidase activity"/>
    <property type="evidence" value="ECO:0007669"/>
    <property type="project" value="TreeGrafter"/>
</dbReference>
<dbReference type="EMBL" id="WOEZ01000215">
    <property type="protein sequence ID" value="NPT60340.1"/>
    <property type="molecule type" value="Genomic_DNA"/>
</dbReference>
<dbReference type="Proteomes" id="UP000655523">
    <property type="component" value="Unassembled WGS sequence"/>
</dbReference>
<evidence type="ECO:0000313" key="5">
    <source>
        <dbReference type="Proteomes" id="UP000655523"/>
    </source>
</evidence>
<sequence>MKNNNRLSILITALCIPALTGSNAFAQDNGQSAPYVEGARVPKGYARPPFHVKPHASTAAVVGLTPATVRHAYGFDTITNQGDGMVIAIVDAYDDPKIESDLGVFSTQFSLPACTTANGCFKKIYASGSKPRADSGWALEMALDVEWAHTIAPKAKIVLVEAASNNFNDLMTAVDVAVKNGASVVSMSFGGSEFSSEGSFDSHFSTSPGVTFVASSGDSGYGAEYPAASQSVVSVGGTTLSIDAYGNYIGESAWSGSGGGVSAYEAEPAGQAAWPVPYAGNRGIPDVSYDGNPNTGFAVYDSVTYKRQSGWFQVGGTSAGSPQWAGLFAIANSLRTAAGKAKLGGTYNALYTAGKSAYGSDYHDVTTGSNGTCGTVCNAAGGYDYVTGLGSQQAPNLVQALVAQP</sequence>
<keyword evidence="1" id="KW-0645">Protease</keyword>
<name>A0A972SNU7_9BURK</name>
<comment type="caution">
    <text evidence="4">The sequence shown here is derived from an EMBL/GenBank/DDBJ whole genome shotgun (WGS) entry which is preliminary data.</text>
</comment>
<evidence type="ECO:0000313" key="4">
    <source>
        <dbReference type="EMBL" id="NPT60340.1"/>
    </source>
</evidence>
<feature type="active site" description="Charge relay system" evidence="1">
    <location>
        <position position="140"/>
    </location>
</feature>
<evidence type="ECO:0000256" key="1">
    <source>
        <dbReference type="PROSITE-ProRule" id="PRU01032"/>
    </source>
</evidence>
<feature type="signal peptide" evidence="2">
    <location>
        <begin position="1"/>
        <end position="26"/>
    </location>
</feature>
<dbReference type="InterPro" id="IPR036852">
    <property type="entry name" value="Peptidase_S8/S53_dom_sf"/>
</dbReference>
<dbReference type="SUPFAM" id="SSF52743">
    <property type="entry name" value="Subtilisin-like"/>
    <property type="match status" value="1"/>
</dbReference>
<keyword evidence="1" id="KW-0720">Serine protease</keyword>
<feature type="binding site" evidence="1">
    <location>
        <position position="384"/>
    </location>
    <ligand>
        <name>Ca(2+)</name>
        <dbReference type="ChEBI" id="CHEBI:29108"/>
    </ligand>
</feature>
<feature type="domain" description="Peptidase S53" evidence="3">
    <location>
        <begin position="63"/>
        <end position="404"/>
    </location>
</feature>
<keyword evidence="1" id="KW-0106">Calcium</keyword>
<feature type="binding site" evidence="1">
    <location>
        <position position="382"/>
    </location>
    <ligand>
        <name>Ca(2+)</name>
        <dbReference type="ChEBI" id="CHEBI:29108"/>
    </ligand>
</feature>
<evidence type="ECO:0000256" key="2">
    <source>
        <dbReference type="SAM" id="SignalP"/>
    </source>
</evidence>
<reference evidence="4 5" key="1">
    <citation type="submission" date="2019-11" db="EMBL/GenBank/DDBJ databases">
        <title>Metabolism of dissolved organic matter in forest soils.</title>
        <authorList>
            <person name="Cyle K.T."/>
            <person name="Wilhelm R.C."/>
            <person name="Martinez C.E."/>
        </authorList>
    </citation>
    <scope>NUCLEOTIDE SEQUENCE [LARGE SCALE GENOMIC DNA]</scope>
    <source>
        <strain evidence="4 5">5N</strain>
    </source>
</reference>